<feature type="domain" description="ABC transmembrane type-2" evidence="10">
    <location>
        <begin position="25"/>
        <end position="251"/>
    </location>
</feature>
<dbReference type="RefSeq" id="WP_148750747.1">
    <property type="nucleotide sequence ID" value="NZ_VSSR01000016.1"/>
</dbReference>
<dbReference type="GO" id="GO:0005886">
    <property type="term" value="C:plasma membrane"/>
    <property type="evidence" value="ECO:0007669"/>
    <property type="project" value="UniProtKB-SubCell"/>
</dbReference>
<dbReference type="PROSITE" id="PS51012">
    <property type="entry name" value="ABC_TM2"/>
    <property type="match status" value="1"/>
</dbReference>
<protein>
    <recommendedName>
        <fullName evidence="9">Transport permease protein</fullName>
    </recommendedName>
</protein>
<keyword evidence="4 9" id="KW-1003">Cell membrane</keyword>
<evidence type="ECO:0000256" key="1">
    <source>
        <dbReference type="ARBA" id="ARBA00004651"/>
    </source>
</evidence>
<comment type="caution">
    <text evidence="11">The sequence shown here is derived from an EMBL/GenBank/DDBJ whole genome shotgun (WGS) entry which is preliminary data.</text>
</comment>
<organism evidence="11 12">
    <name type="scientific">Bradyrhizobium cytisi</name>
    <dbReference type="NCBI Taxonomy" id="515489"/>
    <lineage>
        <taxon>Bacteria</taxon>
        <taxon>Pseudomonadati</taxon>
        <taxon>Pseudomonadota</taxon>
        <taxon>Alphaproteobacteria</taxon>
        <taxon>Hyphomicrobiales</taxon>
        <taxon>Nitrobacteraceae</taxon>
        <taxon>Bradyrhizobium</taxon>
    </lineage>
</organism>
<dbReference type="PANTHER" id="PTHR30413">
    <property type="entry name" value="INNER MEMBRANE TRANSPORT PERMEASE"/>
    <property type="match status" value="1"/>
</dbReference>
<dbReference type="GO" id="GO:0015920">
    <property type="term" value="P:lipopolysaccharide transport"/>
    <property type="evidence" value="ECO:0007669"/>
    <property type="project" value="TreeGrafter"/>
</dbReference>
<dbReference type="Proteomes" id="UP000324853">
    <property type="component" value="Unassembled WGS sequence"/>
</dbReference>
<keyword evidence="5 9" id="KW-0812">Transmembrane</keyword>
<feature type="transmembrane region" description="Helical" evidence="9">
    <location>
        <begin position="65"/>
        <end position="82"/>
    </location>
</feature>
<keyword evidence="6 9" id="KW-1133">Transmembrane helix</keyword>
<dbReference type="InterPro" id="IPR047817">
    <property type="entry name" value="ABC2_TM_bact-type"/>
</dbReference>
<evidence type="ECO:0000313" key="12">
    <source>
        <dbReference type="Proteomes" id="UP000324853"/>
    </source>
</evidence>
<evidence type="ECO:0000256" key="5">
    <source>
        <dbReference type="ARBA" id="ARBA00022692"/>
    </source>
</evidence>
<dbReference type="EMBL" id="VSSR01000016">
    <property type="protein sequence ID" value="TYL85915.1"/>
    <property type="molecule type" value="Genomic_DNA"/>
</dbReference>
<evidence type="ECO:0000256" key="6">
    <source>
        <dbReference type="ARBA" id="ARBA00022989"/>
    </source>
</evidence>
<dbReference type="InterPro" id="IPR013525">
    <property type="entry name" value="ABC2_TM"/>
</dbReference>
<sequence length="259" mass="28218">MTQTLWLGFMLTQRDLAQRYRGTVLGLLWPFLYSGLLLSMFTFVFSLVLNVRWSAGTEGRPNEGALMIFAGLVPYLFVAEVLTRSATCITSAANFVKKVRFPLSLLPIVVVNSALVLAAINALILVAAVGLLWGVVPPTVLILPLIFMPLAALGLGVAFLFATLGVFFRDLSQLAPLLAQLLMFFAPVCYPASAVPPAFATVLELNPLTWFVTAFRNVVLDAEVMAPGEWVSHSTGCVLFALATFALFQRTRRSFADLL</sequence>
<keyword evidence="12" id="KW-1185">Reference proteome</keyword>
<dbReference type="GO" id="GO:0015774">
    <property type="term" value="P:polysaccharide transport"/>
    <property type="evidence" value="ECO:0007669"/>
    <property type="project" value="UniProtKB-KW"/>
</dbReference>
<evidence type="ECO:0000256" key="3">
    <source>
        <dbReference type="ARBA" id="ARBA00022448"/>
    </source>
</evidence>
<dbReference type="AlphaFoldDB" id="A0A5S4WVF4"/>
<keyword evidence="8 9" id="KW-0472">Membrane</keyword>
<proteinExistence type="inferred from homology"/>
<accession>A0A5S4WVF4</accession>
<evidence type="ECO:0000313" key="11">
    <source>
        <dbReference type="EMBL" id="TYL85915.1"/>
    </source>
</evidence>
<name>A0A5S4WVF4_9BRAD</name>
<keyword evidence="7" id="KW-0762">Sugar transport</keyword>
<feature type="transmembrane region" description="Helical" evidence="9">
    <location>
        <begin position="142"/>
        <end position="167"/>
    </location>
</feature>
<keyword evidence="3 9" id="KW-0813">Transport</keyword>
<comment type="subcellular location">
    <subcellularLocation>
        <location evidence="9">Cell inner membrane</location>
        <topology evidence="9">Multi-pass membrane protein</topology>
    </subcellularLocation>
    <subcellularLocation>
        <location evidence="1">Cell membrane</location>
        <topology evidence="1">Multi-pass membrane protein</topology>
    </subcellularLocation>
</comment>
<dbReference type="GO" id="GO:0140359">
    <property type="term" value="F:ABC-type transporter activity"/>
    <property type="evidence" value="ECO:0007669"/>
    <property type="project" value="InterPro"/>
</dbReference>
<feature type="transmembrane region" description="Helical" evidence="9">
    <location>
        <begin position="174"/>
        <end position="193"/>
    </location>
</feature>
<evidence type="ECO:0000256" key="9">
    <source>
        <dbReference type="RuleBase" id="RU361157"/>
    </source>
</evidence>
<evidence type="ECO:0000256" key="8">
    <source>
        <dbReference type="ARBA" id="ARBA00023136"/>
    </source>
</evidence>
<keyword evidence="7" id="KW-0625">Polysaccharide transport</keyword>
<comment type="similarity">
    <text evidence="2 9">Belongs to the ABC-2 integral membrane protein family.</text>
</comment>
<gene>
    <name evidence="11" type="ORF">FXB38_10355</name>
</gene>
<feature type="transmembrane region" description="Helical" evidence="9">
    <location>
        <begin position="103"/>
        <end position="136"/>
    </location>
</feature>
<dbReference type="OrthoDB" id="9786910at2"/>
<feature type="transmembrane region" description="Helical" evidence="9">
    <location>
        <begin position="24"/>
        <end position="45"/>
    </location>
</feature>
<dbReference type="PANTHER" id="PTHR30413:SF10">
    <property type="entry name" value="CAPSULE POLYSACCHARIDE EXPORT INNER-MEMBRANE PROTEIN CTRC"/>
    <property type="match status" value="1"/>
</dbReference>
<dbReference type="Pfam" id="PF01061">
    <property type="entry name" value="ABC2_membrane"/>
    <property type="match status" value="1"/>
</dbReference>
<evidence type="ECO:0000256" key="7">
    <source>
        <dbReference type="ARBA" id="ARBA00023047"/>
    </source>
</evidence>
<reference evidence="11 12" key="1">
    <citation type="submission" date="2019-08" db="EMBL/GenBank/DDBJ databases">
        <title>Bradyrhizobium hipponensis sp. nov., a rhizobium isolated from a Lupinus angustifolius root nodule in Tunisia.</title>
        <authorList>
            <person name="Off K."/>
            <person name="Rejili M."/>
            <person name="Mars M."/>
            <person name="Brachmann A."/>
            <person name="Marin M."/>
        </authorList>
    </citation>
    <scope>NUCLEOTIDE SEQUENCE [LARGE SCALE GENOMIC DNA]</scope>
    <source>
        <strain evidence="11 12">CTAW11</strain>
    </source>
</reference>
<evidence type="ECO:0000256" key="2">
    <source>
        <dbReference type="ARBA" id="ARBA00007783"/>
    </source>
</evidence>
<feature type="transmembrane region" description="Helical" evidence="9">
    <location>
        <begin position="230"/>
        <end position="248"/>
    </location>
</feature>
<evidence type="ECO:0000259" key="10">
    <source>
        <dbReference type="PROSITE" id="PS51012"/>
    </source>
</evidence>
<evidence type="ECO:0000256" key="4">
    <source>
        <dbReference type="ARBA" id="ARBA00022475"/>
    </source>
</evidence>